<dbReference type="PIRSF" id="PIRSF002599">
    <property type="entry name" value="Cold_shock_A"/>
    <property type="match status" value="1"/>
</dbReference>
<dbReference type="InterPro" id="IPR012156">
    <property type="entry name" value="Cold_shock_CspA"/>
</dbReference>
<dbReference type="GO" id="GO:0003676">
    <property type="term" value="F:nucleic acid binding"/>
    <property type="evidence" value="ECO:0007669"/>
    <property type="project" value="InterPro"/>
</dbReference>
<feature type="transmembrane region" description="Helical" evidence="1">
    <location>
        <begin position="73"/>
        <end position="96"/>
    </location>
</feature>
<feature type="transmembrane region" description="Helical" evidence="1">
    <location>
        <begin position="40"/>
        <end position="61"/>
    </location>
</feature>
<feature type="transmembrane region" description="Helical" evidence="1">
    <location>
        <begin position="6"/>
        <end position="28"/>
    </location>
</feature>
<evidence type="ECO:0000256" key="1">
    <source>
        <dbReference type="SAM" id="Phobius"/>
    </source>
</evidence>
<protein>
    <submittedName>
        <fullName evidence="2">DUF1294 domain-containing protein</fullName>
    </submittedName>
</protein>
<dbReference type="Pfam" id="PF06961">
    <property type="entry name" value="DUF1294"/>
    <property type="match status" value="1"/>
</dbReference>
<reference evidence="2" key="1">
    <citation type="submission" date="2019-12" db="EMBL/GenBank/DDBJ databases">
        <title>Novel species isolated from a subtropical stream in China.</title>
        <authorList>
            <person name="Lu H."/>
        </authorList>
    </citation>
    <scope>NUCLEOTIDE SEQUENCE [LARGE SCALE GENOMIC DNA]</scope>
    <source>
        <strain evidence="2">FT93W</strain>
    </source>
</reference>
<keyword evidence="1" id="KW-0812">Transmembrane</keyword>
<accession>A0A845HV76</accession>
<dbReference type="AlphaFoldDB" id="A0A845HV76"/>
<dbReference type="Proteomes" id="UP000444316">
    <property type="component" value="Unassembled WGS sequence"/>
</dbReference>
<evidence type="ECO:0000313" key="2">
    <source>
        <dbReference type="EMBL" id="MYN44929.1"/>
    </source>
</evidence>
<dbReference type="EMBL" id="WWCL01000001">
    <property type="protein sequence ID" value="MYN44929.1"/>
    <property type="molecule type" value="Genomic_DNA"/>
</dbReference>
<sequence>MPSLASTLLGLAALYGCASIISYVLYALDKSAAIGQRRRIAERTLLLWGLCGGWPGAWLAQQTLRHKTRKLPFVLAFWFSVLLNLAALTGLMRFYFNQQG</sequence>
<proteinExistence type="predicted"/>
<keyword evidence="3" id="KW-1185">Reference proteome</keyword>
<name>A0A845HV76_9BURK</name>
<keyword evidence="1" id="KW-0472">Membrane</keyword>
<dbReference type="RefSeq" id="WP_161034509.1">
    <property type="nucleotide sequence ID" value="NZ_WWCL01000001.1"/>
</dbReference>
<gene>
    <name evidence="2" type="ORF">GTP23_07585</name>
</gene>
<organism evidence="2 3">
    <name type="scientific">Duganella fentianensis</name>
    <dbReference type="NCBI Taxonomy" id="2692177"/>
    <lineage>
        <taxon>Bacteria</taxon>
        <taxon>Pseudomonadati</taxon>
        <taxon>Pseudomonadota</taxon>
        <taxon>Betaproteobacteria</taxon>
        <taxon>Burkholderiales</taxon>
        <taxon>Oxalobacteraceae</taxon>
        <taxon>Telluria group</taxon>
        <taxon>Duganella</taxon>
    </lineage>
</organism>
<comment type="caution">
    <text evidence="2">The sequence shown here is derived from an EMBL/GenBank/DDBJ whole genome shotgun (WGS) entry which is preliminary data.</text>
</comment>
<evidence type="ECO:0000313" key="3">
    <source>
        <dbReference type="Proteomes" id="UP000444316"/>
    </source>
</evidence>
<dbReference type="InterPro" id="IPR010718">
    <property type="entry name" value="DUF1294"/>
</dbReference>
<keyword evidence="1" id="KW-1133">Transmembrane helix</keyword>